<dbReference type="InterPro" id="IPR036390">
    <property type="entry name" value="WH_DNA-bd_sf"/>
</dbReference>
<dbReference type="EMBL" id="FWXR01000016">
    <property type="protein sequence ID" value="SMC98628.1"/>
    <property type="molecule type" value="Genomic_DNA"/>
</dbReference>
<gene>
    <name evidence="5" type="ORF">SAMN06297251_11644</name>
</gene>
<dbReference type="GO" id="GO:0003700">
    <property type="term" value="F:DNA-binding transcription factor activity"/>
    <property type="evidence" value="ECO:0007669"/>
    <property type="project" value="InterPro"/>
</dbReference>
<dbReference type="SUPFAM" id="SSF46785">
    <property type="entry name" value="Winged helix' DNA-binding domain"/>
    <property type="match status" value="1"/>
</dbReference>
<keyword evidence="6" id="KW-1185">Reference proteome</keyword>
<dbReference type="STRING" id="937218.SAMN06297251_11644"/>
<proteinExistence type="predicted"/>
<dbReference type="GO" id="GO:0003677">
    <property type="term" value="F:DNA binding"/>
    <property type="evidence" value="ECO:0007669"/>
    <property type="project" value="UniProtKB-KW"/>
</dbReference>
<reference evidence="5 6" key="1">
    <citation type="submission" date="2017-04" db="EMBL/GenBank/DDBJ databases">
        <authorList>
            <person name="Afonso C.L."/>
            <person name="Miller P.J."/>
            <person name="Scott M.A."/>
            <person name="Spackman E."/>
            <person name="Goraichik I."/>
            <person name="Dimitrov K.M."/>
            <person name="Suarez D.L."/>
            <person name="Swayne D.E."/>
        </authorList>
    </citation>
    <scope>NUCLEOTIDE SEQUENCE [LARGE SCALE GENOMIC DNA]</scope>
    <source>
        <strain evidence="5 6">CGMCC 1.10972</strain>
    </source>
</reference>
<dbReference type="InterPro" id="IPR036388">
    <property type="entry name" value="WH-like_DNA-bd_sf"/>
</dbReference>
<dbReference type="Proteomes" id="UP000192656">
    <property type="component" value="Unassembled WGS sequence"/>
</dbReference>
<keyword evidence="3" id="KW-0804">Transcription</keyword>
<evidence type="ECO:0000313" key="5">
    <source>
        <dbReference type="EMBL" id="SMC98628.1"/>
    </source>
</evidence>
<keyword evidence="1" id="KW-0805">Transcription regulation</keyword>
<feature type="domain" description="HTH marR-type" evidence="4">
    <location>
        <begin position="5"/>
        <end position="137"/>
    </location>
</feature>
<evidence type="ECO:0000259" key="4">
    <source>
        <dbReference type="PROSITE" id="PS50995"/>
    </source>
</evidence>
<dbReference type="PANTHER" id="PTHR42756">
    <property type="entry name" value="TRANSCRIPTIONAL REGULATOR, MARR"/>
    <property type="match status" value="1"/>
</dbReference>
<dbReference type="OrthoDB" id="8448256at2"/>
<name>A0A1W2DNL5_9HYPH</name>
<dbReference type="PANTHER" id="PTHR42756:SF1">
    <property type="entry name" value="TRANSCRIPTIONAL REPRESSOR OF EMRAB OPERON"/>
    <property type="match status" value="1"/>
</dbReference>
<dbReference type="Gene3D" id="1.10.10.10">
    <property type="entry name" value="Winged helix-like DNA-binding domain superfamily/Winged helix DNA-binding domain"/>
    <property type="match status" value="1"/>
</dbReference>
<keyword evidence="2 5" id="KW-0238">DNA-binding</keyword>
<evidence type="ECO:0000256" key="1">
    <source>
        <dbReference type="ARBA" id="ARBA00023015"/>
    </source>
</evidence>
<sequence length="143" mass="15455">MTNGKKDTIGQLTLTARAVRTAFTAELSAMGLHAGQETVLLTIAEKDGIALRSLADLLAVRPPTITKTIARLSAQGLVEKRASKADARQSHVFLTDAGRAIVGDLEKVRKRVQKSALSDLSDKERKALRKLLKRVEANLLSAK</sequence>
<dbReference type="AlphaFoldDB" id="A0A1W2DNL5"/>
<evidence type="ECO:0000313" key="6">
    <source>
        <dbReference type="Proteomes" id="UP000192656"/>
    </source>
</evidence>
<dbReference type="SMART" id="SM00347">
    <property type="entry name" value="HTH_MARR"/>
    <property type="match status" value="1"/>
</dbReference>
<dbReference type="PRINTS" id="PR00598">
    <property type="entry name" value="HTHMARR"/>
</dbReference>
<accession>A0A1W2DNL5</accession>
<protein>
    <submittedName>
        <fullName evidence="5">DNA-binding transcriptional regulator, MarR family</fullName>
    </submittedName>
</protein>
<dbReference type="InterPro" id="IPR000835">
    <property type="entry name" value="HTH_MarR-typ"/>
</dbReference>
<evidence type="ECO:0000256" key="3">
    <source>
        <dbReference type="ARBA" id="ARBA00023163"/>
    </source>
</evidence>
<dbReference type="Pfam" id="PF01047">
    <property type="entry name" value="MarR"/>
    <property type="match status" value="1"/>
</dbReference>
<evidence type="ECO:0000256" key="2">
    <source>
        <dbReference type="ARBA" id="ARBA00023125"/>
    </source>
</evidence>
<organism evidence="5 6">
    <name type="scientific">Fulvimarina manganoxydans</name>
    <dbReference type="NCBI Taxonomy" id="937218"/>
    <lineage>
        <taxon>Bacteria</taxon>
        <taxon>Pseudomonadati</taxon>
        <taxon>Pseudomonadota</taxon>
        <taxon>Alphaproteobacteria</taxon>
        <taxon>Hyphomicrobiales</taxon>
        <taxon>Aurantimonadaceae</taxon>
        <taxon>Fulvimarina</taxon>
    </lineage>
</organism>
<dbReference type="RefSeq" id="WP_084411471.1">
    <property type="nucleotide sequence ID" value="NZ_FWXR01000016.1"/>
</dbReference>
<dbReference type="PROSITE" id="PS50995">
    <property type="entry name" value="HTH_MARR_2"/>
    <property type="match status" value="1"/>
</dbReference>